<dbReference type="PRINTS" id="PR00205">
    <property type="entry name" value="CADHERIN"/>
</dbReference>
<keyword evidence="5" id="KW-0812">Transmembrane</keyword>
<dbReference type="GO" id="GO:0007156">
    <property type="term" value="P:homophilic cell adhesion via plasma membrane adhesion molecules"/>
    <property type="evidence" value="ECO:0007669"/>
    <property type="project" value="InterPro"/>
</dbReference>
<keyword evidence="16" id="KW-1185">Reference proteome</keyword>
<dbReference type="GO" id="GO:0005509">
    <property type="term" value="F:calcium ion binding"/>
    <property type="evidence" value="ECO:0007669"/>
    <property type="project" value="UniProtKB-UniRule"/>
</dbReference>
<dbReference type="SUPFAM" id="SSF49313">
    <property type="entry name" value="Cadherin-like"/>
    <property type="match status" value="6"/>
</dbReference>
<keyword evidence="7" id="KW-0677">Repeat</keyword>
<feature type="signal peptide" evidence="14">
    <location>
        <begin position="1"/>
        <end position="22"/>
    </location>
</feature>
<evidence type="ECO:0000256" key="1">
    <source>
        <dbReference type="ARBA" id="ARBA00004167"/>
    </source>
</evidence>
<evidence type="ECO:0000313" key="16">
    <source>
        <dbReference type="Proteomes" id="UP000095282"/>
    </source>
</evidence>
<dbReference type="Pfam" id="PF00028">
    <property type="entry name" value="Cadherin"/>
    <property type="match status" value="6"/>
</dbReference>
<dbReference type="PROSITE" id="PS00232">
    <property type="entry name" value="CADHERIN_1"/>
    <property type="match status" value="3"/>
</dbReference>
<dbReference type="Gene3D" id="2.60.40.60">
    <property type="entry name" value="Cadherins"/>
    <property type="match status" value="6"/>
</dbReference>
<evidence type="ECO:0000256" key="2">
    <source>
        <dbReference type="ARBA" id="ARBA00004236"/>
    </source>
</evidence>
<feature type="domain" description="Cadherin" evidence="15">
    <location>
        <begin position="481"/>
        <end position="582"/>
    </location>
</feature>
<feature type="domain" description="Cadherin" evidence="15">
    <location>
        <begin position="272"/>
        <end position="376"/>
    </location>
</feature>
<dbReference type="FunFam" id="2.60.40.60:FF:000362">
    <property type="entry name" value="FlaMIngo (Cadherin plus 7TM domain) homolog"/>
    <property type="match status" value="1"/>
</dbReference>
<keyword evidence="11" id="KW-1015">Disulfide bond</keyword>
<evidence type="ECO:0000256" key="9">
    <source>
        <dbReference type="ARBA" id="ARBA00022989"/>
    </source>
</evidence>
<protein>
    <submittedName>
        <fullName evidence="17">Cadherin domain-containing protein</fullName>
    </submittedName>
</protein>
<keyword evidence="4" id="KW-0245">EGF-like domain</keyword>
<dbReference type="Pfam" id="PF24337">
    <property type="entry name" value="DUF7505"/>
    <property type="match status" value="1"/>
</dbReference>
<keyword evidence="12" id="KW-0325">Glycoprotein</keyword>
<organism evidence="16 17">
    <name type="scientific">Caenorhabditis tropicalis</name>
    <dbReference type="NCBI Taxonomy" id="1561998"/>
    <lineage>
        <taxon>Eukaryota</taxon>
        <taxon>Metazoa</taxon>
        <taxon>Ecdysozoa</taxon>
        <taxon>Nematoda</taxon>
        <taxon>Chromadorea</taxon>
        <taxon>Rhabditida</taxon>
        <taxon>Rhabditina</taxon>
        <taxon>Rhabditomorpha</taxon>
        <taxon>Rhabditoidea</taxon>
        <taxon>Rhabditidae</taxon>
        <taxon>Peloderinae</taxon>
        <taxon>Caenorhabditis</taxon>
    </lineage>
</organism>
<dbReference type="FunFam" id="2.60.40.60:FF:000421">
    <property type="entry name" value="Protein CBG29115"/>
    <property type="match status" value="1"/>
</dbReference>
<evidence type="ECO:0000256" key="3">
    <source>
        <dbReference type="ARBA" id="ARBA00022475"/>
    </source>
</evidence>
<dbReference type="InterPro" id="IPR055928">
    <property type="entry name" value="Fmi-1_DUF7505"/>
</dbReference>
<evidence type="ECO:0000256" key="10">
    <source>
        <dbReference type="ARBA" id="ARBA00023136"/>
    </source>
</evidence>
<keyword evidence="9" id="KW-1133">Transmembrane helix</keyword>
<dbReference type="Proteomes" id="UP000095282">
    <property type="component" value="Unplaced"/>
</dbReference>
<evidence type="ECO:0000256" key="4">
    <source>
        <dbReference type="ARBA" id="ARBA00022536"/>
    </source>
</evidence>
<evidence type="ECO:0000256" key="7">
    <source>
        <dbReference type="ARBA" id="ARBA00022737"/>
    </source>
</evidence>
<dbReference type="AlphaFoldDB" id="A0A1I7U410"/>
<keyword evidence="6 14" id="KW-0732">Signal</keyword>
<feature type="chain" id="PRO_5009308362" evidence="14">
    <location>
        <begin position="23"/>
        <end position="780"/>
    </location>
</feature>
<dbReference type="eggNOG" id="KOG4289">
    <property type="taxonomic scope" value="Eukaryota"/>
</dbReference>
<dbReference type="FunFam" id="2.60.40.60:FF:000104">
    <property type="entry name" value="cadherin-23 isoform X1"/>
    <property type="match status" value="1"/>
</dbReference>
<comment type="subcellular location">
    <subcellularLocation>
        <location evidence="2">Cell membrane</location>
    </subcellularLocation>
    <subcellularLocation>
        <location evidence="1">Membrane</location>
        <topology evidence="1">Single-pass membrane protein</topology>
    </subcellularLocation>
</comment>
<keyword evidence="10" id="KW-0472">Membrane</keyword>
<proteinExistence type="predicted"/>
<evidence type="ECO:0000313" key="17">
    <source>
        <dbReference type="WBParaSite" id="Csp11.Scaffold629.g14623.t2"/>
    </source>
</evidence>
<dbReference type="WBParaSite" id="Csp11.Scaffold629.g14623.t2">
    <property type="protein sequence ID" value="Csp11.Scaffold629.g14623.t2"/>
    <property type="gene ID" value="Csp11.Scaffold629.g14623"/>
</dbReference>
<dbReference type="SMART" id="SM00112">
    <property type="entry name" value="CA"/>
    <property type="match status" value="6"/>
</dbReference>
<name>A0A1I7U410_9PELO</name>
<evidence type="ECO:0000256" key="14">
    <source>
        <dbReference type="SAM" id="SignalP"/>
    </source>
</evidence>
<dbReference type="PANTHER" id="PTHR24026:SF51">
    <property type="entry name" value="PROTOCADHERIN-LIKE WING POLARITY PROTEIN STAN"/>
    <property type="match status" value="1"/>
</dbReference>
<accession>A0A1I7U410</accession>
<dbReference type="FunFam" id="2.60.40.60:FF:000135">
    <property type="entry name" value="cadherin-23 isoform X1"/>
    <property type="match status" value="1"/>
</dbReference>
<dbReference type="GO" id="GO:0005886">
    <property type="term" value="C:plasma membrane"/>
    <property type="evidence" value="ECO:0007669"/>
    <property type="project" value="UniProtKB-SubCell"/>
</dbReference>
<feature type="domain" description="Cadherin" evidence="15">
    <location>
        <begin position="377"/>
        <end position="480"/>
    </location>
</feature>
<evidence type="ECO:0000256" key="13">
    <source>
        <dbReference type="PROSITE-ProRule" id="PRU00043"/>
    </source>
</evidence>
<sequence length="780" mass="85530">MILDTIMTKLLFILSSVIGGYSEYLENKYYSSNSIDVVCKPCAVPSSSSVIWLPASRPPCLHPGQPIIHWPDSSSSDSSSCPVPGLPDIIHSSQLSLLDNGLLLTKERVCFFDGPIDFHYDYVCDGKLYRTKMRIGHSIVSNKKLETNRVKRWARRRNPDANAVHFQQEKYVKELPEDTPIETVIASVKASHASSQPLYYSMVAPQDSRSQNLFTLDTMSGEIRLAKSMDREVLDKHILKVTAYERVDPTISASTTVVVHVLDVQDNSPIFEKDSYFGEIREDAPIGTTVLSVFARDLDSGENGEIEYSLGEGNGKNLLAINSKSGVIQTAAPLDRESLSLIRLDVIASDKGEPKRESSALVEITVLDVNDNAPVFASDSYNVTILENITLPAVIATVKATDEDFGTNGKVHYSMASSSGIGGLTIDYSSGEVTLRERIDAKNSPITAVIRAKDGAQPALSSTVPLTINVVDINDHAPTLIAAQKIITLEENVAIGEEVGRVYAIDEDSGPNGIIRYSMEGSEDFIIDEDSGVIKTTKLLDRETNGRYSLKVTARDMGTPSLNTSTTMTVILKDINDNAPIFDKKEYNVTISEEMPRGSQIITLKAVDNDEDQKITYRIEEADRDVFSILDIGDQGAILSVSGELNRQDHKIRVEISATDQGGLQGRCVVNVFIDDVNSAPYFNDHPFSVKIAEHSPIGYPVITLKAEDHDRGDNARLTYSIDSNQFFQIDSASGDISVASDLDREDQATFPVVVTASDHAIPPLNTSTQIEVILDDNRQ</sequence>
<feature type="domain" description="Cadherin" evidence="15">
    <location>
        <begin position="583"/>
        <end position="683"/>
    </location>
</feature>
<keyword evidence="8 13" id="KW-0106">Calcium</keyword>
<dbReference type="InterPro" id="IPR002126">
    <property type="entry name" value="Cadherin-like_dom"/>
</dbReference>
<evidence type="ECO:0000256" key="5">
    <source>
        <dbReference type="ARBA" id="ARBA00022692"/>
    </source>
</evidence>
<feature type="domain" description="Cadherin" evidence="15">
    <location>
        <begin position="167"/>
        <end position="271"/>
    </location>
</feature>
<evidence type="ECO:0000256" key="8">
    <source>
        <dbReference type="ARBA" id="ARBA00022837"/>
    </source>
</evidence>
<evidence type="ECO:0000259" key="15">
    <source>
        <dbReference type="PROSITE" id="PS50268"/>
    </source>
</evidence>
<dbReference type="PANTHER" id="PTHR24026">
    <property type="entry name" value="FAT ATYPICAL CADHERIN-RELATED"/>
    <property type="match status" value="1"/>
</dbReference>
<dbReference type="FunFam" id="2.60.40.60:FF:000058">
    <property type="entry name" value="FAT atypical cadherin 3"/>
    <property type="match status" value="1"/>
</dbReference>
<dbReference type="STRING" id="1561998.A0A1I7U410"/>
<evidence type="ECO:0000256" key="11">
    <source>
        <dbReference type="ARBA" id="ARBA00023157"/>
    </source>
</evidence>
<keyword evidence="3" id="KW-1003">Cell membrane</keyword>
<dbReference type="InterPro" id="IPR020894">
    <property type="entry name" value="Cadherin_CS"/>
</dbReference>
<dbReference type="FunFam" id="2.60.40.60:FF:000080">
    <property type="entry name" value="FAT atypical cadherin 1"/>
    <property type="match status" value="1"/>
</dbReference>
<reference evidence="17" key="1">
    <citation type="submission" date="2016-11" db="UniProtKB">
        <authorList>
            <consortium name="WormBaseParasite"/>
        </authorList>
    </citation>
    <scope>IDENTIFICATION</scope>
</reference>
<feature type="domain" description="Cadherin" evidence="15">
    <location>
        <begin position="684"/>
        <end position="777"/>
    </location>
</feature>
<dbReference type="CDD" id="cd11304">
    <property type="entry name" value="Cadherin_repeat"/>
    <property type="match status" value="6"/>
</dbReference>
<dbReference type="PROSITE" id="PS50268">
    <property type="entry name" value="CADHERIN_2"/>
    <property type="match status" value="6"/>
</dbReference>
<evidence type="ECO:0000256" key="6">
    <source>
        <dbReference type="ARBA" id="ARBA00022729"/>
    </source>
</evidence>
<dbReference type="InterPro" id="IPR015919">
    <property type="entry name" value="Cadherin-like_sf"/>
</dbReference>
<evidence type="ECO:0000256" key="12">
    <source>
        <dbReference type="ARBA" id="ARBA00023180"/>
    </source>
</evidence>